<evidence type="ECO:0000313" key="3">
    <source>
        <dbReference type="Proteomes" id="UP000036503"/>
    </source>
</evidence>
<dbReference type="PATRIC" id="fig|1122219.3.peg.3127"/>
<dbReference type="Pfam" id="PF05133">
    <property type="entry name" value="SPP1_portal"/>
    <property type="match status" value="1"/>
</dbReference>
<feature type="region of interest" description="Disordered" evidence="1">
    <location>
        <begin position="438"/>
        <end position="477"/>
    </location>
</feature>
<evidence type="ECO:0000256" key="1">
    <source>
        <dbReference type="SAM" id="MobiDB-lite"/>
    </source>
</evidence>
<dbReference type="InParanoid" id="A0A0J6WX72"/>
<reference evidence="2 3" key="1">
    <citation type="submission" date="2015-06" db="EMBL/GenBank/DDBJ databases">
        <title>Draft genome sequence of beer spoilage bacterium Megasphaera cerevisiae type strain 20462.</title>
        <authorList>
            <person name="Kutumbaka K."/>
            <person name="Pasmowitz J."/>
            <person name="Mategko J."/>
            <person name="Reyes D."/>
            <person name="Friedrich A."/>
            <person name="Han S."/>
            <person name="Martens-Habbena W."/>
            <person name="Neal-McKinney J."/>
            <person name="Janagama H.K."/>
            <person name="Nadala C."/>
            <person name="Samadpour M."/>
        </authorList>
    </citation>
    <scope>NUCLEOTIDE SEQUENCE [LARGE SCALE GENOMIC DNA]</scope>
    <source>
        <strain evidence="2 3">DSM 20462</strain>
    </source>
</reference>
<proteinExistence type="predicted"/>
<dbReference type="AlphaFoldDB" id="A0A0J6WX72"/>
<comment type="caution">
    <text evidence="2">The sequence shown here is derived from an EMBL/GenBank/DDBJ whole genome shotgun (WGS) entry which is preliminary data.</text>
</comment>
<evidence type="ECO:0000313" key="2">
    <source>
        <dbReference type="EMBL" id="KMO87219.1"/>
    </source>
</evidence>
<name>A0A0J6WX72_9FIRM</name>
<dbReference type="EMBL" id="LEKT01000008">
    <property type="protein sequence ID" value="KMO87219.1"/>
    <property type="molecule type" value="Genomic_DNA"/>
</dbReference>
<protein>
    <submittedName>
        <fullName evidence="2">Portal protein</fullName>
    </submittedName>
</protein>
<dbReference type="Proteomes" id="UP000036503">
    <property type="component" value="Unassembled WGS sequence"/>
</dbReference>
<feature type="compositionally biased region" description="Basic and acidic residues" evidence="1">
    <location>
        <begin position="444"/>
        <end position="468"/>
    </location>
</feature>
<sequence length="477" mass="53777">MNLDAAKKLITQYIEGHAEFISSAEIAERYYRVRNDILFRKPKTKPGSETSEVVNPLRNADNRIPHSFYELLVDQKAAYMFTTPPLFDVKNDEMNQVIANALGDGWAKKAKLLCVNASNARIAWLHYWMDPESGFQYGVVPSMQIIPVWSKKLDQKLLAVLRVYKDIDADTGDTYDVYEYWTDTECQAFRKRAADEITTGLMDYPCFTDFYEAGLSDSNNVMHHDFGAVPFIPFFNNSIPSSDLDRVKALVDAYDKTYSGFMDDLEDIQEVIFVLTNYGGAGESGELNKFLKDLKYYKAICTDSDGAGDKSGVSTLTIDIPVEARDKMLEITRKAIFDMGQGIDPQQQGLDATSGEAMKFLYALLELKAGLMETEFRLGFNQLIRAICKVNKRDCGTIIQTWTRTSIRNDAELVAMCAQSDGIVSRKTILKHHPFVENAEDEEKQLQKEQKDKEAQLDSYDGDLHDPTGNKGGEGNV</sequence>
<dbReference type="OrthoDB" id="1697867at2"/>
<dbReference type="InterPro" id="IPR021145">
    <property type="entry name" value="Portal_protein_SPP1_Gp6-like"/>
</dbReference>
<accession>A0A0J6WX72</accession>
<gene>
    <name evidence="2" type="ORF">AB840_04110</name>
</gene>
<dbReference type="RefSeq" id="WP_048513563.1">
    <property type="nucleotide sequence ID" value="NZ_LEKT01000008.1"/>
</dbReference>
<organism evidence="2 3">
    <name type="scientific">Megasphaera cerevisiae DSM 20462</name>
    <dbReference type="NCBI Taxonomy" id="1122219"/>
    <lineage>
        <taxon>Bacteria</taxon>
        <taxon>Bacillati</taxon>
        <taxon>Bacillota</taxon>
        <taxon>Negativicutes</taxon>
        <taxon>Veillonellales</taxon>
        <taxon>Veillonellaceae</taxon>
        <taxon>Megasphaera</taxon>
    </lineage>
</organism>
<keyword evidence="3" id="KW-1185">Reference proteome</keyword>